<name>A0AAV7P1W1_PLEWA</name>
<evidence type="ECO:0000256" key="1">
    <source>
        <dbReference type="SAM" id="MobiDB-lite"/>
    </source>
</evidence>
<sequence length="94" mass="10840">MKPLHDRLDHQREEEFDKRATLPSVMRHPEEVRAIFHTLSAVMSVFLDTEEQAGKDNRFAALTVSPVLRGRYLSLVSFSALNYFKKAIQTYACL</sequence>
<evidence type="ECO:0000313" key="3">
    <source>
        <dbReference type="Proteomes" id="UP001066276"/>
    </source>
</evidence>
<dbReference type="AlphaFoldDB" id="A0AAV7P1W1"/>
<organism evidence="2 3">
    <name type="scientific">Pleurodeles waltl</name>
    <name type="common">Iberian ribbed newt</name>
    <dbReference type="NCBI Taxonomy" id="8319"/>
    <lineage>
        <taxon>Eukaryota</taxon>
        <taxon>Metazoa</taxon>
        <taxon>Chordata</taxon>
        <taxon>Craniata</taxon>
        <taxon>Vertebrata</taxon>
        <taxon>Euteleostomi</taxon>
        <taxon>Amphibia</taxon>
        <taxon>Batrachia</taxon>
        <taxon>Caudata</taxon>
        <taxon>Salamandroidea</taxon>
        <taxon>Salamandridae</taxon>
        <taxon>Pleurodelinae</taxon>
        <taxon>Pleurodeles</taxon>
    </lineage>
</organism>
<reference evidence="2" key="1">
    <citation type="journal article" date="2022" name="bioRxiv">
        <title>Sequencing and chromosome-scale assembly of the giantPleurodeles waltlgenome.</title>
        <authorList>
            <person name="Brown T."/>
            <person name="Elewa A."/>
            <person name="Iarovenko S."/>
            <person name="Subramanian E."/>
            <person name="Araus A.J."/>
            <person name="Petzold A."/>
            <person name="Susuki M."/>
            <person name="Suzuki K.-i.T."/>
            <person name="Hayashi T."/>
            <person name="Toyoda A."/>
            <person name="Oliveira C."/>
            <person name="Osipova E."/>
            <person name="Leigh N.D."/>
            <person name="Simon A."/>
            <person name="Yun M.H."/>
        </authorList>
    </citation>
    <scope>NUCLEOTIDE SEQUENCE</scope>
    <source>
        <strain evidence="2">20211129_DDA</strain>
        <tissue evidence="2">Liver</tissue>
    </source>
</reference>
<dbReference type="EMBL" id="JANPWB010000012">
    <property type="protein sequence ID" value="KAJ1121217.1"/>
    <property type="molecule type" value="Genomic_DNA"/>
</dbReference>
<protein>
    <submittedName>
        <fullName evidence="2">Uncharacterized protein</fullName>
    </submittedName>
</protein>
<gene>
    <name evidence="2" type="ORF">NDU88_009337</name>
</gene>
<proteinExistence type="predicted"/>
<keyword evidence="3" id="KW-1185">Reference proteome</keyword>
<comment type="caution">
    <text evidence="2">The sequence shown here is derived from an EMBL/GenBank/DDBJ whole genome shotgun (WGS) entry which is preliminary data.</text>
</comment>
<dbReference type="Proteomes" id="UP001066276">
    <property type="component" value="Chromosome 8"/>
</dbReference>
<accession>A0AAV7P1W1</accession>
<feature type="region of interest" description="Disordered" evidence="1">
    <location>
        <begin position="1"/>
        <end position="22"/>
    </location>
</feature>
<feature type="compositionally biased region" description="Basic and acidic residues" evidence="1">
    <location>
        <begin position="1"/>
        <end position="20"/>
    </location>
</feature>
<evidence type="ECO:0000313" key="2">
    <source>
        <dbReference type="EMBL" id="KAJ1121217.1"/>
    </source>
</evidence>